<evidence type="ECO:0000313" key="13">
    <source>
        <dbReference type="EMBL" id="MEZ0164078.1"/>
    </source>
</evidence>
<keyword evidence="2 7" id="KW-0132">Cell division</keyword>
<proteinExistence type="inferred from homology"/>
<dbReference type="SUPFAM" id="SSF63418">
    <property type="entry name" value="MurE/MurF N-terminal domain"/>
    <property type="match status" value="1"/>
</dbReference>
<keyword evidence="7" id="KW-0547">Nucleotide-binding</keyword>
<dbReference type="InterPro" id="IPR000713">
    <property type="entry name" value="Mur_ligase_N"/>
</dbReference>
<dbReference type="InterPro" id="IPR036565">
    <property type="entry name" value="Mur-like_cat_sf"/>
</dbReference>
<dbReference type="Proteomes" id="UP001565927">
    <property type="component" value="Unassembled WGS sequence"/>
</dbReference>
<protein>
    <recommendedName>
        <fullName evidence="7">UDP-N-acetylmuramoyl-L-alanyl-D-glutamate--2,6-diaminopimelate ligase</fullName>
        <ecNumber evidence="7">6.3.2.13</ecNumber>
    </recommendedName>
    <alternativeName>
        <fullName evidence="7">Meso-A2pm-adding enzyme</fullName>
    </alternativeName>
    <alternativeName>
        <fullName evidence="7">Meso-diaminopimelate-adding enzyme</fullName>
    </alternativeName>
    <alternativeName>
        <fullName evidence="7">UDP-MurNAc-L-Ala-D-Glu:meso-diaminopimelate ligase</fullName>
    </alternativeName>
    <alternativeName>
        <fullName evidence="7">UDP-MurNAc-tripeptide synthetase</fullName>
    </alternativeName>
    <alternativeName>
        <fullName evidence="7">UDP-N-acetylmuramyl-tripeptide synthetase</fullName>
    </alternativeName>
</protein>
<feature type="binding site" evidence="7">
    <location>
        <position position="33"/>
    </location>
    <ligand>
        <name>UDP-N-acetyl-alpha-D-muramoyl-L-alanyl-D-glutamate</name>
        <dbReference type="ChEBI" id="CHEBI:83900"/>
    </ligand>
</feature>
<keyword evidence="5 7" id="KW-0131">Cell cycle</keyword>
<dbReference type="Pfam" id="PF02875">
    <property type="entry name" value="Mur_ligase_C"/>
    <property type="match status" value="1"/>
</dbReference>
<dbReference type="InterPro" id="IPR013221">
    <property type="entry name" value="Mur_ligase_cen"/>
</dbReference>
<evidence type="ECO:0000256" key="1">
    <source>
        <dbReference type="ARBA" id="ARBA00005898"/>
    </source>
</evidence>
<comment type="caution">
    <text evidence="7">Lacks conserved residue(s) required for the propagation of feature annotation.</text>
</comment>
<gene>
    <name evidence="7" type="primary">murE</name>
    <name evidence="13" type="ORF">AB2L27_04765</name>
</gene>
<evidence type="ECO:0000256" key="6">
    <source>
        <dbReference type="ARBA" id="ARBA00023316"/>
    </source>
</evidence>
<evidence type="ECO:0000256" key="9">
    <source>
        <dbReference type="SAM" id="MobiDB-lite"/>
    </source>
</evidence>
<dbReference type="InterPro" id="IPR004101">
    <property type="entry name" value="Mur_ligase_C"/>
</dbReference>
<feature type="region of interest" description="Disordered" evidence="9">
    <location>
        <begin position="495"/>
        <end position="523"/>
    </location>
</feature>
<dbReference type="EC" id="6.3.2.13" evidence="7"/>
<keyword evidence="14" id="KW-1185">Reference proteome</keyword>
<evidence type="ECO:0000256" key="4">
    <source>
        <dbReference type="ARBA" id="ARBA00022984"/>
    </source>
</evidence>
<dbReference type="Gene3D" id="3.40.1190.10">
    <property type="entry name" value="Mur-like, catalytic domain"/>
    <property type="match status" value="1"/>
</dbReference>
<dbReference type="Pfam" id="PF01225">
    <property type="entry name" value="Mur_ligase"/>
    <property type="match status" value="1"/>
</dbReference>
<feature type="binding site" evidence="7">
    <location>
        <position position="391"/>
    </location>
    <ligand>
        <name>meso-2,6-diaminopimelate</name>
        <dbReference type="ChEBI" id="CHEBI:57791"/>
    </ligand>
</feature>
<evidence type="ECO:0000256" key="5">
    <source>
        <dbReference type="ARBA" id="ARBA00023306"/>
    </source>
</evidence>
<evidence type="ECO:0000256" key="3">
    <source>
        <dbReference type="ARBA" id="ARBA00022960"/>
    </source>
</evidence>
<evidence type="ECO:0000256" key="7">
    <source>
        <dbReference type="HAMAP-Rule" id="MF_00208"/>
    </source>
</evidence>
<feature type="binding site" evidence="7">
    <location>
        <position position="187"/>
    </location>
    <ligand>
        <name>UDP-N-acetyl-alpha-D-muramoyl-L-alanyl-D-glutamate</name>
        <dbReference type="ChEBI" id="CHEBI:83900"/>
    </ligand>
</feature>
<comment type="cofactor">
    <cofactor evidence="7">
        <name>Mg(2+)</name>
        <dbReference type="ChEBI" id="CHEBI:18420"/>
    </cofactor>
</comment>
<comment type="similarity">
    <text evidence="1 7">Belongs to the MurCDEF family. MurE subfamily.</text>
</comment>
<dbReference type="EMBL" id="JBGFTU010000004">
    <property type="protein sequence ID" value="MEZ0164078.1"/>
    <property type="molecule type" value="Genomic_DNA"/>
</dbReference>
<evidence type="ECO:0000259" key="12">
    <source>
        <dbReference type="Pfam" id="PF08245"/>
    </source>
</evidence>
<name>A0ABV4GXQ2_9ACTN</name>
<comment type="PTM">
    <text evidence="7">Carboxylation is probably crucial for Mg(2+) binding and, consequently, for the gamma-phosphate positioning of ATP.</text>
</comment>
<comment type="function">
    <text evidence="7">Catalyzes the addition of meso-diaminopimelic acid to the nucleotide precursor UDP-N-acetylmuramoyl-L-alanyl-D-glutamate (UMAG) in the biosynthesis of bacterial cell-wall peptidoglycan.</text>
</comment>
<keyword evidence="7" id="KW-0963">Cytoplasm</keyword>
<dbReference type="SUPFAM" id="SSF53244">
    <property type="entry name" value="MurD-like peptide ligases, peptide-binding domain"/>
    <property type="match status" value="1"/>
</dbReference>
<feature type="binding site" evidence="7">
    <location>
        <position position="193"/>
    </location>
    <ligand>
        <name>UDP-N-acetyl-alpha-D-muramoyl-L-alanyl-D-glutamate</name>
        <dbReference type="ChEBI" id="CHEBI:83900"/>
    </ligand>
</feature>
<keyword evidence="7" id="KW-0067">ATP-binding</keyword>
<keyword evidence="7" id="KW-0460">Magnesium</keyword>
<dbReference type="NCBIfam" id="NF001124">
    <property type="entry name" value="PRK00139.1-2"/>
    <property type="match status" value="1"/>
</dbReference>
<dbReference type="PANTHER" id="PTHR23135">
    <property type="entry name" value="MUR LIGASE FAMILY MEMBER"/>
    <property type="match status" value="1"/>
</dbReference>
<evidence type="ECO:0000259" key="11">
    <source>
        <dbReference type="Pfam" id="PF02875"/>
    </source>
</evidence>
<accession>A0ABV4GXQ2</accession>
<feature type="binding site" evidence="7">
    <location>
        <position position="35"/>
    </location>
    <ligand>
        <name>UDP-N-acetyl-alpha-D-muramoyl-L-alanyl-D-glutamate</name>
        <dbReference type="ChEBI" id="CHEBI:83900"/>
    </ligand>
</feature>
<feature type="binding site" evidence="7">
    <location>
        <begin position="160"/>
        <end position="161"/>
    </location>
    <ligand>
        <name>UDP-N-acetyl-alpha-D-muramoyl-L-alanyl-D-glutamate</name>
        <dbReference type="ChEBI" id="CHEBI:83900"/>
    </ligand>
</feature>
<dbReference type="InterPro" id="IPR035911">
    <property type="entry name" value="MurE/MurF_N"/>
</dbReference>
<feature type="binding site" evidence="7">
    <location>
        <position position="195"/>
    </location>
    <ligand>
        <name>UDP-N-acetyl-alpha-D-muramoyl-L-alanyl-D-glutamate</name>
        <dbReference type="ChEBI" id="CHEBI:83900"/>
    </ligand>
</feature>
<feature type="domain" description="Mur ligase central" evidence="12">
    <location>
        <begin position="116"/>
        <end position="320"/>
    </location>
</feature>
<reference evidence="13 14" key="1">
    <citation type="submission" date="2024-07" db="EMBL/GenBank/DDBJ databases">
        <authorList>
            <person name="Thanompreechachai J."/>
            <person name="Duangmal K."/>
        </authorList>
    </citation>
    <scope>NUCLEOTIDE SEQUENCE [LARGE SCALE GENOMIC DNA]</scope>
    <source>
        <strain evidence="13 14">LSe6-4</strain>
    </source>
</reference>
<evidence type="ECO:0000259" key="10">
    <source>
        <dbReference type="Pfam" id="PF01225"/>
    </source>
</evidence>
<comment type="subcellular location">
    <subcellularLocation>
        <location evidence="7 8">Cytoplasm</location>
    </subcellularLocation>
</comment>
<dbReference type="RefSeq" id="WP_370440413.1">
    <property type="nucleotide sequence ID" value="NZ_JBGFTU010000004.1"/>
</dbReference>
<keyword evidence="3 7" id="KW-0133">Cell shape</keyword>
<dbReference type="HAMAP" id="MF_00208">
    <property type="entry name" value="MurE"/>
    <property type="match status" value="1"/>
</dbReference>
<dbReference type="NCBIfam" id="TIGR01085">
    <property type="entry name" value="murE"/>
    <property type="match status" value="1"/>
</dbReference>
<keyword evidence="7 13" id="KW-0436">Ligase</keyword>
<dbReference type="GO" id="GO:0008765">
    <property type="term" value="F:UDP-N-acetylmuramoylalanyl-D-glutamate-2,6-diaminopimelate ligase activity"/>
    <property type="evidence" value="ECO:0007669"/>
    <property type="project" value="UniProtKB-EC"/>
</dbReference>
<dbReference type="Pfam" id="PF08245">
    <property type="entry name" value="Mur_ligase_M"/>
    <property type="match status" value="1"/>
</dbReference>
<feature type="binding site" evidence="7">
    <location>
        <position position="470"/>
    </location>
    <ligand>
        <name>meso-2,6-diaminopimelate</name>
        <dbReference type="ChEBI" id="CHEBI:57791"/>
    </ligand>
</feature>
<dbReference type="InterPro" id="IPR036615">
    <property type="entry name" value="Mur_ligase_C_dom_sf"/>
</dbReference>
<evidence type="ECO:0000313" key="14">
    <source>
        <dbReference type="Proteomes" id="UP001565927"/>
    </source>
</evidence>
<comment type="pathway">
    <text evidence="7 8">Cell wall biogenesis; peptidoglycan biosynthesis.</text>
</comment>
<feature type="compositionally biased region" description="Basic and acidic residues" evidence="9">
    <location>
        <begin position="495"/>
        <end position="516"/>
    </location>
</feature>
<dbReference type="Gene3D" id="3.40.1390.10">
    <property type="entry name" value="MurE/MurF, N-terminal domain"/>
    <property type="match status" value="1"/>
</dbReference>
<keyword evidence="6 7" id="KW-0961">Cell wall biogenesis/degradation</keyword>
<sequence>MTDGGRPTLADLAQVLGTVAPSNPLTPVTGVTLDSRRVAPGDLYAALPGANVHGARFAAQAAAAGAVAVLTDPAGRADAGATGLPLLVVDRPRAVLGDLARRVHADPGSRLTSFGVTGTNGKTTTAYLLESLWRRAGWTTGLLGTVETRIAGERVGSVRTTPEAPDLHALLARMVAAGVRGCALEVSSHALAQHRVDGLVLDVAAFTNLSQDHLDFHGTMEAYLAAKARLFTPEHSRRGVVWIDPADAGGWGRRVVDLATVPVETVGPAGAGADWSVGDVVPGRAASGFRLSGPDAELHLTCPLPGGFNVANAAVAAVAALRLGLSAGEVETGLAQAEGVPGRMQPVVREGAPLVVVDYAHTPDALERVLGTLRTGTPGRLVAVVGAGGDRDRGKRPLMGAAVARMADVAVVTDDNPRSEDPAAVRAQVLAGARAAGGSAQVLEVGDRRAAVAAALARCAGPQDTVLLAGKGHETGQEVAGRVSPFDDRAVAAEELRAWRPRGTEPVRDQDEDGARSARGGAQ</sequence>
<feature type="binding site" evidence="7">
    <location>
        <begin position="415"/>
        <end position="418"/>
    </location>
    <ligand>
        <name>meso-2,6-diaminopimelate</name>
        <dbReference type="ChEBI" id="CHEBI:57791"/>
    </ligand>
</feature>
<feature type="short sequence motif" description="Meso-diaminopimelate recognition motif" evidence="7">
    <location>
        <begin position="415"/>
        <end position="418"/>
    </location>
</feature>
<feature type="domain" description="Mur ligase N-terminal catalytic" evidence="10">
    <location>
        <begin position="28"/>
        <end position="102"/>
    </location>
</feature>
<evidence type="ECO:0000256" key="8">
    <source>
        <dbReference type="RuleBase" id="RU004135"/>
    </source>
</evidence>
<organism evidence="13 14">
    <name type="scientific">Kineococcus halophytocola</name>
    <dbReference type="NCBI Taxonomy" id="3234027"/>
    <lineage>
        <taxon>Bacteria</taxon>
        <taxon>Bacillati</taxon>
        <taxon>Actinomycetota</taxon>
        <taxon>Actinomycetes</taxon>
        <taxon>Kineosporiales</taxon>
        <taxon>Kineosporiaceae</taxon>
        <taxon>Kineococcus</taxon>
    </lineage>
</organism>
<feature type="domain" description="Mur ligase C-terminal" evidence="11">
    <location>
        <begin position="342"/>
        <end position="472"/>
    </location>
</feature>
<feature type="binding site" evidence="7">
    <location>
        <position position="474"/>
    </location>
    <ligand>
        <name>meso-2,6-diaminopimelate</name>
        <dbReference type="ChEBI" id="CHEBI:57791"/>
    </ligand>
</feature>
<dbReference type="NCBIfam" id="NF001126">
    <property type="entry name" value="PRK00139.1-4"/>
    <property type="match status" value="1"/>
</dbReference>
<comment type="catalytic activity">
    <reaction evidence="7">
        <text>UDP-N-acetyl-alpha-D-muramoyl-L-alanyl-D-glutamate + meso-2,6-diaminopimelate + ATP = UDP-N-acetyl-alpha-D-muramoyl-L-alanyl-gamma-D-glutamyl-meso-2,6-diaminopimelate + ADP + phosphate + H(+)</text>
        <dbReference type="Rhea" id="RHEA:23676"/>
        <dbReference type="ChEBI" id="CHEBI:15378"/>
        <dbReference type="ChEBI" id="CHEBI:30616"/>
        <dbReference type="ChEBI" id="CHEBI:43474"/>
        <dbReference type="ChEBI" id="CHEBI:57791"/>
        <dbReference type="ChEBI" id="CHEBI:83900"/>
        <dbReference type="ChEBI" id="CHEBI:83905"/>
        <dbReference type="ChEBI" id="CHEBI:456216"/>
        <dbReference type="EC" id="6.3.2.13"/>
    </reaction>
</comment>
<dbReference type="InterPro" id="IPR005761">
    <property type="entry name" value="UDP-N-AcMur-Glu-dNH2Pim_ligase"/>
</dbReference>
<feature type="modified residue" description="N6-carboxylysine" evidence="7">
    <location>
        <position position="227"/>
    </location>
</feature>
<keyword evidence="4 7" id="KW-0573">Peptidoglycan synthesis</keyword>
<comment type="caution">
    <text evidence="13">The sequence shown here is derived from an EMBL/GenBank/DDBJ whole genome shotgun (WGS) entry which is preliminary data.</text>
</comment>
<dbReference type="PANTHER" id="PTHR23135:SF4">
    <property type="entry name" value="UDP-N-ACETYLMURAMOYL-L-ALANYL-D-GLUTAMATE--2,6-DIAMINOPIMELATE LIGASE MURE HOMOLOG, CHLOROPLASTIC"/>
    <property type="match status" value="1"/>
</dbReference>
<dbReference type="Gene3D" id="3.90.190.20">
    <property type="entry name" value="Mur ligase, C-terminal domain"/>
    <property type="match status" value="1"/>
</dbReference>
<evidence type="ECO:0000256" key="2">
    <source>
        <dbReference type="ARBA" id="ARBA00022618"/>
    </source>
</evidence>
<feature type="binding site" evidence="7">
    <location>
        <begin position="118"/>
        <end position="124"/>
    </location>
    <ligand>
        <name>ATP</name>
        <dbReference type="ChEBI" id="CHEBI:30616"/>
    </ligand>
</feature>
<dbReference type="SUPFAM" id="SSF53623">
    <property type="entry name" value="MurD-like peptide ligases, catalytic domain"/>
    <property type="match status" value="1"/>
</dbReference>